<evidence type="ECO:0000313" key="5">
    <source>
        <dbReference type="Proteomes" id="UP001156102"/>
    </source>
</evidence>
<dbReference type="PANTHER" id="PTHR43877">
    <property type="entry name" value="AMINOALKYLPHOSPHONATE N-ACETYLTRANSFERASE-RELATED-RELATED"/>
    <property type="match status" value="1"/>
</dbReference>
<dbReference type="InterPro" id="IPR016181">
    <property type="entry name" value="Acyl_CoA_acyltransferase"/>
</dbReference>
<evidence type="ECO:0000256" key="2">
    <source>
        <dbReference type="ARBA" id="ARBA00023315"/>
    </source>
</evidence>
<dbReference type="PANTHER" id="PTHR43877:SF2">
    <property type="entry name" value="AMINOALKYLPHOSPHONATE N-ACETYLTRANSFERASE-RELATED"/>
    <property type="match status" value="1"/>
</dbReference>
<dbReference type="PROSITE" id="PS51186">
    <property type="entry name" value="GNAT"/>
    <property type="match status" value="1"/>
</dbReference>
<proteinExistence type="predicted"/>
<keyword evidence="1" id="KW-0808">Transferase</keyword>
<name>A0AA41XDW3_9BACI</name>
<organism evidence="4 5">
    <name type="scientific">Ectobacillus ponti</name>
    <dbReference type="NCBI Taxonomy" id="2961894"/>
    <lineage>
        <taxon>Bacteria</taxon>
        <taxon>Bacillati</taxon>
        <taxon>Bacillota</taxon>
        <taxon>Bacilli</taxon>
        <taxon>Bacillales</taxon>
        <taxon>Bacillaceae</taxon>
        <taxon>Ectobacillus</taxon>
    </lineage>
</organism>
<evidence type="ECO:0000256" key="1">
    <source>
        <dbReference type="ARBA" id="ARBA00022679"/>
    </source>
</evidence>
<dbReference type="Pfam" id="PF00583">
    <property type="entry name" value="Acetyltransf_1"/>
    <property type="match status" value="1"/>
</dbReference>
<dbReference type="RefSeq" id="WP_254760221.1">
    <property type="nucleotide sequence ID" value="NZ_JANCLT010000010.1"/>
</dbReference>
<keyword evidence="5" id="KW-1185">Reference proteome</keyword>
<dbReference type="Gene3D" id="3.40.630.30">
    <property type="match status" value="1"/>
</dbReference>
<feature type="domain" description="N-acetyltransferase" evidence="3">
    <location>
        <begin position="2"/>
        <end position="156"/>
    </location>
</feature>
<reference evidence="4" key="1">
    <citation type="submission" date="2022-07" db="EMBL/GenBank/DDBJ databases">
        <authorList>
            <person name="Li W.-J."/>
            <person name="Deng Q.-Q."/>
        </authorList>
    </citation>
    <scope>NUCLEOTIDE SEQUENCE</scope>
    <source>
        <strain evidence="4">SYSU M60031</strain>
    </source>
</reference>
<accession>A0AA41XDW3</accession>
<evidence type="ECO:0000259" key="3">
    <source>
        <dbReference type="PROSITE" id="PS51186"/>
    </source>
</evidence>
<dbReference type="AlphaFoldDB" id="A0AA41XDW3"/>
<comment type="caution">
    <text evidence="4">The sequence shown here is derived from an EMBL/GenBank/DDBJ whole genome shotgun (WGS) entry which is preliminary data.</text>
</comment>
<dbReference type="CDD" id="cd04301">
    <property type="entry name" value="NAT_SF"/>
    <property type="match status" value="1"/>
</dbReference>
<gene>
    <name evidence="4" type="ORF">NK662_17425</name>
</gene>
<dbReference type="Proteomes" id="UP001156102">
    <property type="component" value="Unassembled WGS sequence"/>
</dbReference>
<dbReference type="GO" id="GO:0016747">
    <property type="term" value="F:acyltransferase activity, transferring groups other than amino-acyl groups"/>
    <property type="evidence" value="ECO:0007669"/>
    <property type="project" value="InterPro"/>
</dbReference>
<dbReference type="SUPFAM" id="SSF55729">
    <property type="entry name" value="Acyl-CoA N-acyltransferases (Nat)"/>
    <property type="match status" value="1"/>
</dbReference>
<keyword evidence="2" id="KW-0012">Acyltransferase</keyword>
<dbReference type="InterPro" id="IPR000182">
    <property type="entry name" value="GNAT_dom"/>
</dbReference>
<evidence type="ECO:0000313" key="4">
    <source>
        <dbReference type="EMBL" id="MCP8970306.1"/>
    </source>
</evidence>
<dbReference type="InterPro" id="IPR050832">
    <property type="entry name" value="Bact_Acetyltransf"/>
</dbReference>
<dbReference type="EMBL" id="JANCLT010000010">
    <property type="protein sequence ID" value="MCP8970306.1"/>
    <property type="molecule type" value="Genomic_DNA"/>
</dbReference>
<protein>
    <submittedName>
        <fullName evidence="4">GNAT family N-acetyltransferase</fullName>
    </submittedName>
</protein>
<sequence>MMQLLQLNHLDRKALYHLIEESSQEGHQFVGRMLEEYENGSMTFQRPREALFAAVDEGQILGVCGLSPDAYLQQPHIGRVRHLYVAQKARGKGISRILLNAVLAEAALHYQLVTLYTDNPVAARLYESAGFLPCTGLHKATHCLPIQEDHAIAEQP</sequence>